<dbReference type="InterPro" id="IPR052027">
    <property type="entry name" value="PspC"/>
</dbReference>
<feature type="domain" description="YvlB/LiaX N-terminal" evidence="2">
    <location>
        <begin position="3"/>
        <end position="32"/>
    </location>
</feature>
<comment type="caution">
    <text evidence="3">The sequence shown here is derived from an EMBL/GenBank/DDBJ whole genome shotgun (WGS) entry which is preliminary data.</text>
</comment>
<dbReference type="PIRSF" id="PIRSF012569">
    <property type="entry name" value="UCP012569"/>
    <property type="match status" value="1"/>
</dbReference>
<dbReference type="EMBL" id="BORC01000003">
    <property type="protein sequence ID" value="GIN62400.1"/>
    <property type="molecule type" value="Genomic_DNA"/>
</dbReference>
<dbReference type="PANTHER" id="PTHR33885:SF4">
    <property type="entry name" value="LMO2487 PROTEIN"/>
    <property type="match status" value="1"/>
</dbReference>
<protein>
    <recommendedName>
        <fullName evidence="5">Adhesin domain-containing protein</fullName>
    </recommendedName>
</protein>
<gene>
    <name evidence="3" type="primary">yvlB</name>
    <name evidence="3" type="ORF">J27TS8_23930</name>
</gene>
<keyword evidence="4" id="KW-1185">Reference proteome</keyword>
<name>A0A919WI12_9BACI</name>
<evidence type="ECO:0000313" key="4">
    <source>
        <dbReference type="Proteomes" id="UP000682111"/>
    </source>
</evidence>
<dbReference type="InterPro" id="IPR016599">
    <property type="entry name" value="UCP012569"/>
</dbReference>
<dbReference type="InterPro" id="IPR053959">
    <property type="entry name" value="YvlB/LiaX_N"/>
</dbReference>
<dbReference type="AlphaFoldDB" id="A0A919WI12"/>
<dbReference type="InterPro" id="IPR025164">
    <property type="entry name" value="Toastrack_DUF4097"/>
</dbReference>
<evidence type="ECO:0000259" key="1">
    <source>
        <dbReference type="Pfam" id="PF13349"/>
    </source>
</evidence>
<accession>A0A919WI12</accession>
<evidence type="ECO:0000313" key="3">
    <source>
        <dbReference type="EMBL" id="GIN62400.1"/>
    </source>
</evidence>
<dbReference type="PANTHER" id="PTHR33885">
    <property type="entry name" value="PHAGE SHOCK PROTEIN C"/>
    <property type="match status" value="1"/>
</dbReference>
<reference evidence="3" key="1">
    <citation type="submission" date="2021-03" db="EMBL/GenBank/DDBJ databases">
        <title>Antimicrobial resistance genes in bacteria isolated from Japanese honey, and their potential for conferring macrolide and lincosamide resistance in the American foulbrood pathogen Paenibacillus larvae.</title>
        <authorList>
            <person name="Okamoto M."/>
            <person name="Kumagai M."/>
            <person name="Kanamori H."/>
            <person name="Takamatsu D."/>
        </authorList>
    </citation>
    <scope>NUCLEOTIDE SEQUENCE</scope>
    <source>
        <strain evidence="3">J27TS8</strain>
    </source>
</reference>
<evidence type="ECO:0008006" key="5">
    <source>
        <dbReference type="Google" id="ProtNLM"/>
    </source>
</evidence>
<sequence length="368" mass="41719">MQEERKRILNMVQEGKLTVDEALILLEGLEDAESTKKNKAEQLFGELSTAVKFEEAKKDDSFQSQKHQSTKDKIFDFVDTAIQKIKDFDLDLNFGQSVDISHIFQQGDVYLREMDVDLANGSVKIVPWEQQDVRVECEAKVYRVESQDEARNTFLKDVIFAIEGQKLRFASQQKWMKIHATLYIPKAQYENIKVRMFNGSIISENLQVEKYNVKTANGKINMSNIESKYVDAETANGQIEVLNGKIDDLEAETINGAIKLDGSFKKVELQSFNGNIDCTVTEPSCERIEAKVTTGGIKLYVPEHAAIAGELKTNLGNFNVDYAGIQITEEKNEVVQKQLRFQPSSHHDHVMRIDADTKTGSVTIKRLK</sequence>
<feature type="domain" description="DUF4097" evidence="1">
    <location>
        <begin position="113"/>
        <end position="337"/>
    </location>
</feature>
<dbReference type="Proteomes" id="UP000682111">
    <property type="component" value="Unassembled WGS sequence"/>
</dbReference>
<dbReference type="RefSeq" id="WP_212933740.1">
    <property type="nucleotide sequence ID" value="NZ_BORC01000003.1"/>
</dbReference>
<proteinExistence type="predicted"/>
<dbReference type="Pfam" id="PF22746">
    <property type="entry name" value="SHOCT-like_DUF2089-C"/>
    <property type="match status" value="1"/>
</dbReference>
<evidence type="ECO:0000259" key="2">
    <source>
        <dbReference type="Pfam" id="PF22746"/>
    </source>
</evidence>
<organism evidence="3 4">
    <name type="scientific">Robertmurraya siralis</name>
    <dbReference type="NCBI Taxonomy" id="77777"/>
    <lineage>
        <taxon>Bacteria</taxon>
        <taxon>Bacillati</taxon>
        <taxon>Bacillota</taxon>
        <taxon>Bacilli</taxon>
        <taxon>Bacillales</taxon>
        <taxon>Bacillaceae</taxon>
        <taxon>Robertmurraya</taxon>
    </lineage>
</organism>
<dbReference type="Pfam" id="PF13349">
    <property type="entry name" value="DUF4097"/>
    <property type="match status" value="1"/>
</dbReference>